<dbReference type="InterPro" id="IPR003085">
    <property type="entry name" value="AcuC"/>
</dbReference>
<organism evidence="7 8">
    <name type="scientific">Pseudofrankia inefficax (strain DSM 45817 / CECT 9037 / DDB 130130 / EuI1c)</name>
    <name type="common">Frankia inefficax</name>
    <dbReference type="NCBI Taxonomy" id="298654"/>
    <lineage>
        <taxon>Bacteria</taxon>
        <taxon>Bacillati</taxon>
        <taxon>Actinomycetota</taxon>
        <taxon>Actinomycetes</taxon>
        <taxon>Frankiales</taxon>
        <taxon>Frankiaceae</taxon>
        <taxon>Pseudofrankia</taxon>
    </lineage>
</organism>
<feature type="compositionally biased region" description="Basic and acidic residues" evidence="5">
    <location>
        <begin position="38"/>
        <end position="47"/>
    </location>
</feature>
<dbReference type="GO" id="GO:0040029">
    <property type="term" value="P:epigenetic regulation of gene expression"/>
    <property type="evidence" value="ECO:0007669"/>
    <property type="project" value="TreeGrafter"/>
</dbReference>
<feature type="region of interest" description="Disordered" evidence="5">
    <location>
        <begin position="1"/>
        <end position="69"/>
    </location>
</feature>
<dbReference type="InterPro" id="IPR037138">
    <property type="entry name" value="His_deacetylse_dom_sf"/>
</dbReference>
<keyword evidence="8" id="KW-1185">Reference proteome</keyword>
<dbReference type="GO" id="GO:0004407">
    <property type="term" value="F:histone deacetylase activity"/>
    <property type="evidence" value="ECO:0007669"/>
    <property type="project" value="TreeGrafter"/>
</dbReference>
<comment type="similarity">
    <text evidence="2">Belongs to the histone deacetylase family.</text>
</comment>
<feature type="domain" description="Histone deacetylase" evidence="6">
    <location>
        <begin position="88"/>
        <end position="387"/>
    </location>
</feature>
<dbReference type="InterPro" id="IPR000286">
    <property type="entry name" value="HDACs"/>
</dbReference>
<reference evidence="7 8" key="1">
    <citation type="submission" date="2010-10" db="EMBL/GenBank/DDBJ databases">
        <title>Complete sequence of Frankia sp. EuI1c.</title>
        <authorList>
            <consortium name="US DOE Joint Genome Institute"/>
            <person name="Lucas S."/>
            <person name="Copeland A."/>
            <person name="Lapidus A."/>
            <person name="Cheng J.-F."/>
            <person name="Bruce D."/>
            <person name="Goodwin L."/>
            <person name="Pitluck S."/>
            <person name="Chertkov O."/>
            <person name="Detter J.C."/>
            <person name="Han C."/>
            <person name="Tapia R."/>
            <person name="Land M."/>
            <person name="Hauser L."/>
            <person name="Jeffries C."/>
            <person name="Kyrpides N."/>
            <person name="Ivanova N."/>
            <person name="Mikhailova N."/>
            <person name="Beauchemin N."/>
            <person name="Sen A."/>
            <person name="Sur S.A."/>
            <person name="Gtari M."/>
            <person name="Wall L."/>
            <person name="Tisa L."/>
            <person name="Woyke T."/>
        </authorList>
    </citation>
    <scope>NUCLEOTIDE SEQUENCE [LARGE SCALE GENOMIC DNA]</scope>
    <source>
        <strain evidence="8">DSM 45817 / CECT 9037 / EuI1c</strain>
    </source>
</reference>
<dbReference type="Gene3D" id="3.40.800.20">
    <property type="entry name" value="Histone deacetylase domain"/>
    <property type="match status" value="1"/>
</dbReference>
<dbReference type="Proteomes" id="UP000002484">
    <property type="component" value="Chromosome"/>
</dbReference>
<evidence type="ECO:0000259" key="6">
    <source>
        <dbReference type="Pfam" id="PF00850"/>
    </source>
</evidence>
<dbReference type="KEGG" id="fri:FraEuI1c_1165"/>
<dbReference type="CDD" id="cd09994">
    <property type="entry name" value="HDAC_AcuC_like"/>
    <property type="match status" value="1"/>
</dbReference>
<dbReference type="PRINTS" id="PR01270">
    <property type="entry name" value="HDASUPER"/>
</dbReference>
<proteinExistence type="inferred from homology"/>
<dbReference type="STRING" id="298654.FraEuI1c_1165"/>
<evidence type="ECO:0000256" key="4">
    <source>
        <dbReference type="ARBA" id="ARBA00022627"/>
    </source>
</evidence>
<gene>
    <name evidence="7" type="ordered locus">FraEuI1c_1165</name>
</gene>
<dbReference type="EMBL" id="CP002299">
    <property type="protein sequence ID" value="ADP79237.1"/>
    <property type="molecule type" value="Genomic_DNA"/>
</dbReference>
<sequence length="480" mass="50168">MAGPGLGTERAGSVTRGAAGDRRSRVMTGRHARSAPRQARESYRRGMDASGGESGEPVEPGPEPAESGRDTLVVWDDGMLGYDFGPHHPMHPVRLALTMDLAARTGVLATPGLTRAGGSLATDQLIELVHDPAYVAAVRHVGAPGGGNPRLAAMFALGTSDNPVFRGMHEAAATATGATLTAARAVWSGTHRHAVTIAGGLHHAMRAGASGFCVYNDPAVAIAWLLANGASRVAYVDVDVHHGDGVQNAFYDDPRVLTISLHQSGRTLFPGTGFPRESGAGDGEGTAVNVALPPGTDDAGWLRAFSGVVPVLLRQFRPDVLVTQHGCDTHALDPLADLRLTVDGQRASYLALHELAHEVAGGRWVACGGGGYALDTVVPRAWTHLLAIAAHAPVPVERALPTEWREAAPGRVNVATGRGPAQDDAAVDAMPTAFGDGGGPVTYRGWDAGEGDPDDPLDRAVAETRREILPLHGLDPWRDR</sequence>
<dbReference type="PRINTS" id="PR01272">
    <property type="entry name" value="ACUCPROTEIN"/>
</dbReference>
<evidence type="ECO:0000256" key="3">
    <source>
        <dbReference type="ARBA" id="ARBA00020218"/>
    </source>
</evidence>
<dbReference type="eggNOG" id="COG0123">
    <property type="taxonomic scope" value="Bacteria"/>
</dbReference>
<evidence type="ECO:0000256" key="1">
    <source>
        <dbReference type="ARBA" id="ARBA00005101"/>
    </source>
</evidence>
<dbReference type="GO" id="GO:0045150">
    <property type="term" value="P:acetoin catabolic process"/>
    <property type="evidence" value="ECO:0007669"/>
    <property type="project" value="UniProtKB-UniPathway"/>
</dbReference>
<accession>E3J159</accession>
<dbReference type="InterPro" id="IPR023696">
    <property type="entry name" value="Ureohydrolase_dom_sf"/>
</dbReference>
<evidence type="ECO:0000313" key="7">
    <source>
        <dbReference type="EMBL" id="ADP79237.1"/>
    </source>
</evidence>
<evidence type="ECO:0000256" key="5">
    <source>
        <dbReference type="SAM" id="MobiDB-lite"/>
    </source>
</evidence>
<dbReference type="PANTHER" id="PTHR10625">
    <property type="entry name" value="HISTONE DEACETYLASE HDAC1-RELATED"/>
    <property type="match status" value="1"/>
</dbReference>
<protein>
    <recommendedName>
        <fullName evidence="3">Acetoin utilization protein AcuC</fullName>
    </recommendedName>
</protein>
<name>E3J159_PSEI1</name>
<dbReference type="Pfam" id="PF00850">
    <property type="entry name" value="Hist_deacetyl"/>
    <property type="match status" value="1"/>
</dbReference>
<dbReference type="HOGENOM" id="CLU_007727_8_0_11"/>
<dbReference type="PANTHER" id="PTHR10625:SF10">
    <property type="entry name" value="HISTONE DEACETYLASE HDAC1"/>
    <property type="match status" value="1"/>
</dbReference>
<evidence type="ECO:0000256" key="2">
    <source>
        <dbReference type="ARBA" id="ARBA00005947"/>
    </source>
</evidence>
<evidence type="ECO:0000313" key="8">
    <source>
        <dbReference type="Proteomes" id="UP000002484"/>
    </source>
</evidence>
<dbReference type="InParanoid" id="E3J159"/>
<dbReference type="UniPathway" id="UPA00040"/>
<comment type="pathway">
    <text evidence="1">Ketone degradation; acetoin degradation.</text>
</comment>
<dbReference type="AlphaFoldDB" id="E3J159"/>
<dbReference type="InterPro" id="IPR023801">
    <property type="entry name" value="His_deacetylse_dom"/>
</dbReference>
<dbReference type="SUPFAM" id="SSF52768">
    <property type="entry name" value="Arginase/deacetylase"/>
    <property type="match status" value="1"/>
</dbReference>
<keyword evidence="4" id="KW-0006">Acetoin catabolism</keyword>